<dbReference type="OrthoDB" id="4368687at2759"/>
<dbReference type="EMBL" id="BGPR01001900">
    <property type="protein sequence ID" value="GBM63941.1"/>
    <property type="molecule type" value="Genomic_DNA"/>
</dbReference>
<dbReference type="Proteomes" id="UP000499080">
    <property type="component" value="Unassembled WGS sequence"/>
</dbReference>
<dbReference type="AlphaFoldDB" id="A0A4Y2HF92"/>
<accession>A0A4Y2HF92</accession>
<organism evidence="1 2">
    <name type="scientific">Araneus ventricosus</name>
    <name type="common">Orbweaver spider</name>
    <name type="synonym">Epeira ventricosa</name>
    <dbReference type="NCBI Taxonomy" id="182803"/>
    <lineage>
        <taxon>Eukaryota</taxon>
        <taxon>Metazoa</taxon>
        <taxon>Ecdysozoa</taxon>
        <taxon>Arthropoda</taxon>
        <taxon>Chelicerata</taxon>
        <taxon>Arachnida</taxon>
        <taxon>Araneae</taxon>
        <taxon>Araneomorphae</taxon>
        <taxon>Entelegynae</taxon>
        <taxon>Araneoidea</taxon>
        <taxon>Araneidae</taxon>
        <taxon>Araneus</taxon>
    </lineage>
</organism>
<sequence length="118" mass="13270">MLAYGAAVWCLDPPVRIKRKLNIMQRPFLLAPTGAYRTTATSSLEVILRIPPPYLQLQQEAGGTEQNRTPLHSPVTIPFGYLNSVADLKWKRHRKKLLNYLANNGGGRGMEKVTKIEI</sequence>
<protein>
    <submittedName>
        <fullName evidence="1">Uncharacterized protein</fullName>
    </submittedName>
</protein>
<reference evidence="1 2" key="1">
    <citation type="journal article" date="2019" name="Sci. Rep.">
        <title>Orb-weaving spider Araneus ventricosus genome elucidates the spidroin gene catalogue.</title>
        <authorList>
            <person name="Kono N."/>
            <person name="Nakamura H."/>
            <person name="Ohtoshi R."/>
            <person name="Moran D.A.P."/>
            <person name="Shinohara A."/>
            <person name="Yoshida Y."/>
            <person name="Fujiwara M."/>
            <person name="Mori M."/>
            <person name="Tomita M."/>
            <person name="Arakawa K."/>
        </authorList>
    </citation>
    <scope>NUCLEOTIDE SEQUENCE [LARGE SCALE GENOMIC DNA]</scope>
</reference>
<keyword evidence="2" id="KW-1185">Reference proteome</keyword>
<gene>
    <name evidence="1" type="ORF">AVEN_17529_1</name>
</gene>
<comment type="caution">
    <text evidence="1">The sequence shown here is derived from an EMBL/GenBank/DDBJ whole genome shotgun (WGS) entry which is preliminary data.</text>
</comment>
<evidence type="ECO:0000313" key="2">
    <source>
        <dbReference type="Proteomes" id="UP000499080"/>
    </source>
</evidence>
<name>A0A4Y2HF92_ARAVE</name>
<evidence type="ECO:0000313" key="1">
    <source>
        <dbReference type="EMBL" id="GBM63941.1"/>
    </source>
</evidence>
<proteinExistence type="predicted"/>